<proteinExistence type="predicted"/>
<name>A0A4C1VJK7_EUMVA</name>
<dbReference type="Proteomes" id="UP000299102">
    <property type="component" value="Unassembled WGS sequence"/>
</dbReference>
<protein>
    <submittedName>
        <fullName evidence="1">Uncharacterized protein</fullName>
    </submittedName>
</protein>
<evidence type="ECO:0000313" key="2">
    <source>
        <dbReference type="Proteomes" id="UP000299102"/>
    </source>
</evidence>
<dbReference type="AlphaFoldDB" id="A0A4C1VJK7"/>
<evidence type="ECO:0000313" key="1">
    <source>
        <dbReference type="EMBL" id="GBP38770.1"/>
    </source>
</evidence>
<reference evidence="1 2" key="1">
    <citation type="journal article" date="2019" name="Commun. Biol.">
        <title>The bagworm genome reveals a unique fibroin gene that provides high tensile strength.</title>
        <authorList>
            <person name="Kono N."/>
            <person name="Nakamura H."/>
            <person name="Ohtoshi R."/>
            <person name="Tomita M."/>
            <person name="Numata K."/>
            <person name="Arakawa K."/>
        </authorList>
    </citation>
    <scope>NUCLEOTIDE SEQUENCE [LARGE SCALE GENOMIC DNA]</scope>
</reference>
<comment type="caution">
    <text evidence="1">The sequence shown here is derived from an EMBL/GenBank/DDBJ whole genome shotgun (WGS) entry which is preliminary data.</text>
</comment>
<accession>A0A4C1VJK7</accession>
<organism evidence="1 2">
    <name type="scientific">Eumeta variegata</name>
    <name type="common">Bagworm moth</name>
    <name type="synonym">Eumeta japonica</name>
    <dbReference type="NCBI Taxonomy" id="151549"/>
    <lineage>
        <taxon>Eukaryota</taxon>
        <taxon>Metazoa</taxon>
        <taxon>Ecdysozoa</taxon>
        <taxon>Arthropoda</taxon>
        <taxon>Hexapoda</taxon>
        <taxon>Insecta</taxon>
        <taxon>Pterygota</taxon>
        <taxon>Neoptera</taxon>
        <taxon>Endopterygota</taxon>
        <taxon>Lepidoptera</taxon>
        <taxon>Glossata</taxon>
        <taxon>Ditrysia</taxon>
        <taxon>Tineoidea</taxon>
        <taxon>Psychidae</taxon>
        <taxon>Oiketicinae</taxon>
        <taxon>Eumeta</taxon>
    </lineage>
</organism>
<gene>
    <name evidence="1" type="ORF">EVAR_33518_1</name>
</gene>
<dbReference type="EMBL" id="BGZK01000354">
    <property type="protein sequence ID" value="GBP38770.1"/>
    <property type="molecule type" value="Genomic_DNA"/>
</dbReference>
<sequence length="150" mass="16329">MALKRLFEEPFEIHCNAKSFLIQCTLCIHLHHEFESIYVSSACGYEGADEQGEGWFVITPRRARGRLSRAPRSGIEHHISLVTLVIRLSHNGALIKLQTSASSSLRTLLQHEVLSERGGAGGAGRPAAARGVGGKESIIISIRSGRRSAD</sequence>
<keyword evidence="2" id="KW-1185">Reference proteome</keyword>